<keyword evidence="5" id="KW-1185">Reference proteome</keyword>
<evidence type="ECO:0000313" key="4">
    <source>
        <dbReference type="EMBL" id="MBU3864256.1"/>
    </source>
</evidence>
<dbReference type="PROSITE" id="PS50022">
    <property type="entry name" value="FA58C_3"/>
    <property type="match status" value="1"/>
</dbReference>
<comment type="caution">
    <text evidence="4">The sequence shown here is derived from an EMBL/GenBank/DDBJ whole genome shotgun (WGS) entry which is preliminary data.</text>
</comment>
<evidence type="ECO:0000256" key="2">
    <source>
        <dbReference type="SAM" id="SignalP"/>
    </source>
</evidence>
<sequence length="344" mass="37130">MAAVLLAVTAQGGAVAAPAGPASAHHADRTFTSSFESGDPQPDWRDTVETGPDGKKKASGVDGGYSSGIPGNVTDKVTEVRASGENTEGGEVKENLVDGELTSKWLAFDTTTAWLEFDLSEPVKAVRYALTSANDAPGRDPKDWTLKGSANGSDWTTLDTRKDETFSSRQQTREFSYRGARAYQHFRLEITRNAGDNLIQLAEVQFATGDTTPPAPTDMRTLIDRGPTGSPTAKANAGFTGTHALRYAGTHKPDGRAYSYNKVFDVDTAVTRDTRLSYRIFPSMPETDLNYPATHVSVDLAFTDGTYLSDLPGAVDQHGARMSPQGQAASKTLYVNQWNHKESR</sequence>
<dbReference type="InterPro" id="IPR000421">
    <property type="entry name" value="FA58C"/>
</dbReference>
<evidence type="ECO:0000259" key="3">
    <source>
        <dbReference type="PROSITE" id="PS50022"/>
    </source>
</evidence>
<feature type="compositionally biased region" description="Low complexity" evidence="1">
    <location>
        <begin position="13"/>
        <end position="24"/>
    </location>
</feature>
<feature type="compositionally biased region" description="Basic and acidic residues" evidence="1">
    <location>
        <begin position="42"/>
        <end position="56"/>
    </location>
</feature>
<name>A0ABS6CBI3_9ACTN</name>
<feature type="region of interest" description="Disordered" evidence="1">
    <location>
        <begin position="13"/>
        <end position="73"/>
    </location>
</feature>
<dbReference type="Pfam" id="PF00754">
    <property type="entry name" value="F5_F8_type_C"/>
    <property type="match status" value="1"/>
</dbReference>
<accession>A0ABS6CBI3</accession>
<feature type="non-terminal residue" evidence="4">
    <location>
        <position position="344"/>
    </location>
</feature>
<organism evidence="4 5">
    <name type="scientific">Streptomyces niphimycinicus</name>
    <dbReference type="NCBI Taxonomy" id="2842201"/>
    <lineage>
        <taxon>Bacteria</taxon>
        <taxon>Bacillati</taxon>
        <taxon>Actinomycetota</taxon>
        <taxon>Actinomycetes</taxon>
        <taxon>Kitasatosporales</taxon>
        <taxon>Streptomycetaceae</taxon>
        <taxon>Streptomyces</taxon>
    </lineage>
</organism>
<dbReference type="EMBL" id="JAHLEM010000077">
    <property type="protein sequence ID" value="MBU3864256.1"/>
    <property type="molecule type" value="Genomic_DNA"/>
</dbReference>
<dbReference type="Proteomes" id="UP000720508">
    <property type="component" value="Unassembled WGS sequence"/>
</dbReference>
<proteinExistence type="predicted"/>
<keyword evidence="2" id="KW-0732">Signal</keyword>
<protein>
    <submittedName>
        <fullName evidence="4">Discoidin domain-containing protein</fullName>
    </submittedName>
</protein>
<evidence type="ECO:0000313" key="5">
    <source>
        <dbReference type="Proteomes" id="UP000720508"/>
    </source>
</evidence>
<feature type="signal peptide" evidence="2">
    <location>
        <begin position="1"/>
        <end position="16"/>
    </location>
</feature>
<feature type="domain" description="F5/8 type C" evidence="3">
    <location>
        <begin position="58"/>
        <end position="168"/>
    </location>
</feature>
<gene>
    <name evidence="4" type="ORF">KN815_09265</name>
</gene>
<reference evidence="4 5" key="1">
    <citation type="submission" date="2021-06" db="EMBL/GenBank/DDBJ databases">
        <authorList>
            <person name="Pan X."/>
        </authorList>
    </citation>
    <scope>NUCLEOTIDE SEQUENCE [LARGE SCALE GENOMIC DNA]</scope>
    <source>
        <strain evidence="4 5">4503</strain>
    </source>
</reference>
<feature type="chain" id="PRO_5047487918" evidence="2">
    <location>
        <begin position="17"/>
        <end position="344"/>
    </location>
</feature>
<evidence type="ECO:0000256" key="1">
    <source>
        <dbReference type="SAM" id="MobiDB-lite"/>
    </source>
</evidence>